<protein>
    <submittedName>
        <fullName evidence="1">Uncharacterized protein</fullName>
    </submittedName>
</protein>
<reference evidence="1 2" key="1">
    <citation type="journal article" date="2012" name="J. Bacteriol.">
        <title>Complete Genome Sequence of the Naphthalene-Degrading Pseudomonas putida Strain ND6.</title>
        <authorList>
            <person name="Li S."/>
            <person name="Zhao H."/>
            <person name="Li Y."/>
            <person name="Niu S."/>
            <person name="Cai B."/>
        </authorList>
    </citation>
    <scope>NUCLEOTIDE SEQUENCE [LARGE SCALE GENOMIC DNA]</scope>
    <source>
        <strain evidence="1 2">ND6</strain>
    </source>
</reference>
<gene>
    <name evidence="1" type="ORF">YSA_03358</name>
</gene>
<dbReference type="AlphaFoldDB" id="I3USW5"/>
<dbReference type="KEGG" id="ppi:YSA_03358"/>
<evidence type="ECO:0000313" key="2">
    <source>
        <dbReference type="Proteomes" id="UP000005268"/>
    </source>
</evidence>
<dbReference type="EMBL" id="CP003588">
    <property type="protein sequence ID" value="AFK68586.1"/>
    <property type="molecule type" value="Genomic_DNA"/>
</dbReference>
<dbReference type="Proteomes" id="UP000005268">
    <property type="component" value="Chromosome"/>
</dbReference>
<dbReference type="HOGENOM" id="CLU_3366691_0_0_6"/>
<name>I3USW5_PSEPU</name>
<proteinExistence type="predicted"/>
<organism evidence="1 2">
    <name type="scientific">Pseudomonas putida ND6</name>
    <dbReference type="NCBI Taxonomy" id="231023"/>
    <lineage>
        <taxon>Bacteria</taxon>
        <taxon>Pseudomonadati</taxon>
        <taxon>Pseudomonadota</taxon>
        <taxon>Gammaproteobacteria</taxon>
        <taxon>Pseudomonadales</taxon>
        <taxon>Pseudomonadaceae</taxon>
        <taxon>Pseudomonas</taxon>
    </lineage>
</organism>
<sequence>MVRARYGRAERLEQLLQHGMHCVKECSAKNRRMAA</sequence>
<accession>I3USW5</accession>
<evidence type="ECO:0000313" key="1">
    <source>
        <dbReference type="EMBL" id="AFK68586.1"/>
    </source>
</evidence>